<dbReference type="InterPro" id="IPR002487">
    <property type="entry name" value="TF_Kbox"/>
</dbReference>
<evidence type="ECO:0000256" key="1">
    <source>
        <dbReference type="SAM" id="Phobius"/>
    </source>
</evidence>
<evidence type="ECO:0000313" key="3">
    <source>
        <dbReference type="EMBL" id="KAL1533572.1"/>
    </source>
</evidence>
<reference evidence="3 4" key="1">
    <citation type="submission" date="2024-06" db="EMBL/GenBank/DDBJ databases">
        <title>A chromosome level genome sequence of Diviner's sage (Salvia divinorum).</title>
        <authorList>
            <person name="Ford S.A."/>
            <person name="Ro D.-K."/>
            <person name="Ness R.W."/>
            <person name="Phillips M.A."/>
        </authorList>
    </citation>
    <scope>NUCLEOTIDE SEQUENCE [LARGE SCALE GENOMIC DNA]</scope>
    <source>
        <strain evidence="3">SAF-2024a</strain>
        <tissue evidence="3">Leaf</tissue>
    </source>
</reference>
<name>A0ABD1FP08_SALDI</name>
<feature type="transmembrane region" description="Helical" evidence="1">
    <location>
        <begin position="117"/>
        <end position="138"/>
    </location>
</feature>
<dbReference type="AlphaFoldDB" id="A0ABD1FP08"/>
<evidence type="ECO:0000313" key="4">
    <source>
        <dbReference type="Proteomes" id="UP001567538"/>
    </source>
</evidence>
<dbReference type="Pfam" id="PF01486">
    <property type="entry name" value="K-box"/>
    <property type="match status" value="1"/>
</dbReference>
<comment type="caution">
    <text evidence="3">The sequence shown here is derived from an EMBL/GenBank/DDBJ whole genome shotgun (WGS) entry which is preliminary data.</text>
</comment>
<sequence>MKRIVKFRIPSLSATIELHPKILNFKGKSIRFEELVEFEHQLELSLNKVRARKVQLIQEQAENLKRMEALTEKENQGMYHSSIKYFCFDEVELKDDTDLDLEELGFQGNCLHKDIPIFAGFFCVGDAMFMVGGMLYSVPTPISRKQITKTNCLLFAPLSRDSSPVTWTRSPTSMDLV</sequence>
<keyword evidence="1" id="KW-0472">Membrane</keyword>
<accession>A0ABD1FP08</accession>
<keyword evidence="4" id="KW-1185">Reference proteome</keyword>
<organism evidence="3 4">
    <name type="scientific">Salvia divinorum</name>
    <name type="common">Maria pastora</name>
    <name type="synonym">Diviner's sage</name>
    <dbReference type="NCBI Taxonomy" id="28513"/>
    <lineage>
        <taxon>Eukaryota</taxon>
        <taxon>Viridiplantae</taxon>
        <taxon>Streptophyta</taxon>
        <taxon>Embryophyta</taxon>
        <taxon>Tracheophyta</taxon>
        <taxon>Spermatophyta</taxon>
        <taxon>Magnoliopsida</taxon>
        <taxon>eudicotyledons</taxon>
        <taxon>Gunneridae</taxon>
        <taxon>Pentapetalae</taxon>
        <taxon>asterids</taxon>
        <taxon>lamiids</taxon>
        <taxon>Lamiales</taxon>
        <taxon>Lamiaceae</taxon>
        <taxon>Nepetoideae</taxon>
        <taxon>Mentheae</taxon>
        <taxon>Salviinae</taxon>
        <taxon>Salvia</taxon>
        <taxon>Salvia subgen. Calosphace</taxon>
    </lineage>
</organism>
<keyword evidence="1" id="KW-0812">Transmembrane</keyword>
<gene>
    <name evidence="3" type="ORF">AAHA92_33438</name>
</gene>
<protein>
    <recommendedName>
        <fullName evidence="2">K-box domain-containing protein</fullName>
    </recommendedName>
</protein>
<evidence type="ECO:0000259" key="2">
    <source>
        <dbReference type="Pfam" id="PF01486"/>
    </source>
</evidence>
<keyword evidence="1" id="KW-1133">Transmembrane helix</keyword>
<proteinExistence type="predicted"/>
<dbReference type="Proteomes" id="UP001567538">
    <property type="component" value="Unassembled WGS sequence"/>
</dbReference>
<feature type="domain" description="K-box" evidence="2">
    <location>
        <begin position="28"/>
        <end position="79"/>
    </location>
</feature>
<dbReference type="EMBL" id="JBEAFC010000014">
    <property type="protein sequence ID" value="KAL1533572.1"/>
    <property type="molecule type" value="Genomic_DNA"/>
</dbReference>